<dbReference type="InterPro" id="IPR025447">
    <property type="entry name" value="DUF4192"/>
</dbReference>
<evidence type="ECO:0000313" key="1">
    <source>
        <dbReference type="EMBL" id="RAK35468.1"/>
    </source>
</evidence>
<dbReference type="RefSeq" id="WP_111651009.1">
    <property type="nucleotide sequence ID" value="NZ_JACHWI010000004.1"/>
</dbReference>
<dbReference type="OrthoDB" id="3264463at2"/>
<dbReference type="Pfam" id="PF13830">
    <property type="entry name" value="DUF4192"/>
    <property type="match status" value="1"/>
</dbReference>
<gene>
    <name evidence="1" type="ORF">B0I29_110224</name>
</gene>
<sequence>MTTDCPLIARTPSDLIAIVPFVLGYHPANSVTVLGLTGQDVTFGACYELPPPDCDDGDAQELALTVAATVARQEIQSLVVVGFGPAARVTPAVSRLMVALRFSGVRLNDALRVTEGRWWSYLCKDLRCCPDDGTPCLPPDSVIAAEATFRGQVALPSRRDLVARVAPVEGEEREAMAAATERARKRFAELLADDLGAARYARRICRAGQIAVRQAESRYRSSRSLDPDELAWLGALLVDRAVEDYALDRIKPQEWRIRLWTDVLRRVEQVYVPAPACLLGFTAWRAGNGALARVAVDRALAVEPQHQLASLLHQVLGFGLSPHMVGSMARPDRARRERRAR</sequence>
<dbReference type="EMBL" id="QLMJ01000010">
    <property type="protein sequence ID" value="RAK35468.1"/>
    <property type="molecule type" value="Genomic_DNA"/>
</dbReference>
<dbReference type="AlphaFoldDB" id="A0A327ZAQ3"/>
<reference evidence="1 2" key="1">
    <citation type="submission" date="2018-06" db="EMBL/GenBank/DDBJ databases">
        <title>Genomic Encyclopedia of Type Strains, Phase III (KMG-III): the genomes of soil and plant-associated and newly described type strains.</title>
        <authorList>
            <person name="Whitman W."/>
        </authorList>
    </citation>
    <scope>NUCLEOTIDE SEQUENCE [LARGE SCALE GENOMIC DNA]</scope>
    <source>
        <strain evidence="1 2">CGMCC 4.7090</strain>
    </source>
</reference>
<proteinExistence type="predicted"/>
<dbReference type="Proteomes" id="UP000249341">
    <property type="component" value="Unassembled WGS sequence"/>
</dbReference>
<keyword evidence="2" id="KW-1185">Reference proteome</keyword>
<protein>
    <submittedName>
        <fullName evidence="1">Uncharacterized protein DUF4192</fullName>
    </submittedName>
</protein>
<comment type="caution">
    <text evidence="1">The sequence shown here is derived from an EMBL/GenBank/DDBJ whole genome shotgun (WGS) entry which is preliminary data.</text>
</comment>
<organism evidence="1 2">
    <name type="scientific">Actinoplanes lutulentus</name>
    <dbReference type="NCBI Taxonomy" id="1287878"/>
    <lineage>
        <taxon>Bacteria</taxon>
        <taxon>Bacillati</taxon>
        <taxon>Actinomycetota</taxon>
        <taxon>Actinomycetes</taxon>
        <taxon>Micromonosporales</taxon>
        <taxon>Micromonosporaceae</taxon>
        <taxon>Actinoplanes</taxon>
    </lineage>
</organism>
<evidence type="ECO:0000313" key="2">
    <source>
        <dbReference type="Proteomes" id="UP000249341"/>
    </source>
</evidence>
<accession>A0A327ZAQ3</accession>
<name>A0A327ZAQ3_9ACTN</name>